<reference evidence="1 2" key="1">
    <citation type="submission" date="2022-10" db="EMBL/GenBank/DDBJ databases">
        <title>A novel Pseudomonas species, isolated from Passiflora incarnata leaves.</title>
        <authorList>
            <person name="Cueva-Yesquen L.G."/>
            <person name="Fantinatti-Garboggini F."/>
        </authorList>
    </citation>
    <scope>NUCLEOTIDE SEQUENCE [LARGE SCALE GENOMIC DNA]</scope>
    <source>
        <strain evidence="1 2">CBMAI 2609</strain>
    </source>
</reference>
<protein>
    <recommendedName>
        <fullName evidence="3">Enoyl-CoA hydratase</fullName>
    </recommendedName>
</protein>
<name>A0ABT6IFX3_9PSED</name>
<sequence>MIRLALYKAPGDTYDRLIRAWTRSPYSHCELVLPDGRFVTSSPRDGGVRAKVIDQDPAVWDFLSLPWIQPAHVEQLLEQEAGAGYDWLGILGSQILPAGIQSRSRWFCSEFCAHVLDLEQPQRYSPRQLTEAVHWALRLGITEF</sequence>
<evidence type="ECO:0000313" key="2">
    <source>
        <dbReference type="Proteomes" id="UP001157461"/>
    </source>
</evidence>
<evidence type="ECO:0000313" key="1">
    <source>
        <dbReference type="EMBL" id="MDH4763404.1"/>
    </source>
</evidence>
<dbReference type="Proteomes" id="UP001157461">
    <property type="component" value="Unassembled WGS sequence"/>
</dbReference>
<organism evidence="1 2">
    <name type="scientific">Pseudomonas flavocrustae</name>
    <dbReference type="NCBI Taxonomy" id="2991719"/>
    <lineage>
        <taxon>Bacteria</taxon>
        <taxon>Pseudomonadati</taxon>
        <taxon>Pseudomonadota</taxon>
        <taxon>Gammaproteobacteria</taxon>
        <taxon>Pseudomonadales</taxon>
        <taxon>Pseudomonadaceae</taxon>
        <taxon>Pseudomonas</taxon>
    </lineage>
</organism>
<accession>A0ABT6IFX3</accession>
<comment type="caution">
    <text evidence="1">The sequence shown here is derived from an EMBL/GenBank/DDBJ whole genome shotgun (WGS) entry which is preliminary data.</text>
</comment>
<gene>
    <name evidence="1" type="ORF">OMP44_10895</name>
</gene>
<dbReference type="EMBL" id="JAPDIQ010000004">
    <property type="protein sequence ID" value="MDH4763404.1"/>
    <property type="molecule type" value="Genomic_DNA"/>
</dbReference>
<dbReference type="InterPro" id="IPR038765">
    <property type="entry name" value="Papain-like_cys_pep_sf"/>
</dbReference>
<dbReference type="RefSeq" id="WP_280307934.1">
    <property type="nucleotide sequence ID" value="NZ_JAPDIQ010000004.1"/>
</dbReference>
<keyword evidence="2" id="KW-1185">Reference proteome</keyword>
<dbReference type="Gene3D" id="3.90.1720.10">
    <property type="entry name" value="endopeptidase domain like (from Nostoc punctiforme)"/>
    <property type="match status" value="1"/>
</dbReference>
<proteinExistence type="predicted"/>
<evidence type="ECO:0008006" key="3">
    <source>
        <dbReference type="Google" id="ProtNLM"/>
    </source>
</evidence>
<dbReference type="SUPFAM" id="SSF54001">
    <property type="entry name" value="Cysteine proteinases"/>
    <property type="match status" value="1"/>
</dbReference>